<protein>
    <submittedName>
        <fullName evidence="2">Uncharacterized protein</fullName>
    </submittedName>
</protein>
<dbReference type="Gene3D" id="2.20.25.10">
    <property type="match status" value="1"/>
</dbReference>
<dbReference type="Proteomes" id="UP001530315">
    <property type="component" value="Unassembled WGS sequence"/>
</dbReference>
<keyword evidence="3" id="KW-1185">Reference proteome</keyword>
<feature type="compositionally biased region" description="Basic and acidic residues" evidence="1">
    <location>
        <begin position="121"/>
        <end position="130"/>
    </location>
</feature>
<dbReference type="EMBL" id="JALLAZ020001686">
    <property type="protein sequence ID" value="KAL3768145.1"/>
    <property type="molecule type" value="Genomic_DNA"/>
</dbReference>
<accession>A0ABD3MW51</accession>
<evidence type="ECO:0000256" key="1">
    <source>
        <dbReference type="SAM" id="MobiDB-lite"/>
    </source>
</evidence>
<dbReference type="AlphaFoldDB" id="A0ABD3MW51"/>
<reference evidence="2 3" key="1">
    <citation type="submission" date="2024-10" db="EMBL/GenBank/DDBJ databases">
        <title>Updated reference genomes for cyclostephanoid diatoms.</title>
        <authorList>
            <person name="Roberts W.R."/>
            <person name="Alverson A.J."/>
        </authorList>
    </citation>
    <scope>NUCLEOTIDE SEQUENCE [LARGE SCALE GENOMIC DNA]</scope>
    <source>
        <strain evidence="2 3">AJA276-08</strain>
    </source>
</reference>
<sequence>MRLLTHNVMRNNASGASKATSPPRITAVTKVRVDDSSSSSGDDVVRREVEFARHVLPILDWDSLLRAASALGLTSLPEAVSTELAEDEGFLRALYHVPPVNVTCVDGMLSVRSPRGGISGDGRHSEHDAGGHSADGQ</sequence>
<evidence type="ECO:0000313" key="3">
    <source>
        <dbReference type="Proteomes" id="UP001530315"/>
    </source>
</evidence>
<gene>
    <name evidence="2" type="ORF">ACHAW5_001286</name>
</gene>
<evidence type="ECO:0000313" key="2">
    <source>
        <dbReference type="EMBL" id="KAL3768145.1"/>
    </source>
</evidence>
<feature type="region of interest" description="Disordered" evidence="1">
    <location>
        <begin position="115"/>
        <end position="137"/>
    </location>
</feature>
<proteinExistence type="predicted"/>
<name>A0ABD3MW51_9STRA</name>
<organism evidence="2 3">
    <name type="scientific">Stephanodiscus triporus</name>
    <dbReference type="NCBI Taxonomy" id="2934178"/>
    <lineage>
        <taxon>Eukaryota</taxon>
        <taxon>Sar</taxon>
        <taxon>Stramenopiles</taxon>
        <taxon>Ochrophyta</taxon>
        <taxon>Bacillariophyta</taxon>
        <taxon>Coscinodiscophyceae</taxon>
        <taxon>Thalassiosirophycidae</taxon>
        <taxon>Stephanodiscales</taxon>
        <taxon>Stephanodiscaceae</taxon>
        <taxon>Stephanodiscus</taxon>
    </lineage>
</organism>
<comment type="caution">
    <text evidence="2">The sequence shown here is derived from an EMBL/GenBank/DDBJ whole genome shotgun (WGS) entry which is preliminary data.</text>
</comment>